<feature type="compositionally biased region" description="Low complexity" evidence="1">
    <location>
        <begin position="89"/>
        <end position="103"/>
    </location>
</feature>
<dbReference type="Proteomes" id="UP000005141">
    <property type="component" value="Unassembled WGS sequence"/>
</dbReference>
<dbReference type="InterPro" id="IPR001387">
    <property type="entry name" value="Cro/C1-type_HTH"/>
</dbReference>
<reference evidence="3 4" key="1">
    <citation type="submission" date="2011-07" db="EMBL/GenBank/DDBJ databases">
        <title>The Genome Sequence of Prevotella oulorum F0390.</title>
        <authorList>
            <consortium name="The Broad Institute Genome Sequencing Platform"/>
            <consortium name="The Broad Institute Genome Sequencing Center for Infectious Disease"/>
            <person name="Earl A."/>
            <person name="Ward D."/>
            <person name="Feldgarden M."/>
            <person name="Gevers D."/>
            <person name="Izard J."/>
            <person name="Ganesan A."/>
            <person name="Baranova O.V."/>
            <person name="Blanton J.M."/>
            <person name="Tanner A.C."/>
            <person name="Dewhirst F.E."/>
            <person name="Young S.K."/>
            <person name="Zeng Q."/>
            <person name="Gargeya S."/>
            <person name="Fitzgerald M."/>
            <person name="Haas B."/>
            <person name="Abouelleil A."/>
            <person name="Alvarado L."/>
            <person name="Arachchi H.M."/>
            <person name="Berlin A."/>
            <person name="Brown A."/>
            <person name="Chapman S.B."/>
            <person name="Chen Z."/>
            <person name="Dunbar C."/>
            <person name="Freedman E."/>
            <person name="Gearin G."/>
            <person name="Gellesch M."/>
            <person name="Goldberg J."/>
            <person name="Griggs A."/>
            <person name="Gujja S."/>
            <person name="Heiman D."/>
            <person name="Howarth C."/>
            <person name="Larson L."/>
            <person name="Lui A."/>
            <person name="MacDonald P.J.P."/>
            <person name="Mehta T."/>
            <person name="Montmayeur A."/>
            <person name="Murphy C."/>
            <person name="Neiman D."/>
            <person name="Pearson M."/>
            <person name="Priest M."/>
            <person name="Roberts A."/>
            <person name="Saif S."/>
            <person name="Shea T."/>
            <person name="Shenoy N."/>
            <person name="Sisk P."/>
            <person name="Stolte C."/>
            <person name="Sykes S."/>
            <person name="Wortman J."/>
            <person name="Nusbaum C."/>
            <person name="Birren B."/>
        </authorList>
    </citation>
    <scope>NUCLEOTIDE SEQUENCE [LARGE SCALE GENOMIC DNA]</scope>
    <source>
        <strain evidence="3 4">F0390</strain>
    </source>
</reference>
<feature type="compositionally biased region" description="Polar residues" evidence="1">
    <location>
        <begin position="66"/>
        <end position="81"/>
    </location>
</feature>
<dbReference type="EMBL" id="ADGI01000014">
    <property type="protein sequence ID" value="EGV34512.1"/>
    <property type="molecule type" value="Genomic_DNA"/>
</dbReference>
<accession>G1W8S4</accession>
<dbReference type="GO" id="GO:0003677">
    <property type="term" value="F:DNA binding"/>
    <property type="evidence" value="ECO:0007669"/>
    <property type="project" value="InterPro"/>
</dbReference>
<dbReference type="InterPro" id="IPR010982">
    <property type="entry name" value="Lambda_DNA-bd_dom_sf"/>
</dbReference>
<dbReference type="CDD" id="cd00093">
    <property type="entry name" value="HTH_XRE"/>
    <property type="match status" value="1"/>
</dbReference>
<evidence type="ECO:0000256" key="1">
    <source>
        <dbReference type="SAM" id="MobiDB-lite"/>
    </source>
</evidence>
<evidence type="ECO:0000313" key="4">
    <source>
        <dbReference type="Proteomes" id="UP000005141"/>
    </source>
</evidence>
<evidence type="ECO:0000259" key="2">
    <source>
        <dbReference type="PROSITE" id="PS50943"/>
    </source>
</evidence>
<dbReference type="Pfam" id="PF01381">
    <property type="entry name" value="HTH_3"/>
    <property type="match status" value="1"/>
</dbReference>
<gene>
    <name evidence="3" type="ORF">HMPREF9431_00225</name>
</gene>
<sequence>MESQHMTQQTFAQFIQISPASLSSIFNDRTKPTLAIVEAICAKIPTLSLEWLMFGTGAMYKNDVVNSAGNGSNASQKTSDGMLNFAEEPSPTSPSSSSQSVVPDGNKITMKPQKEVVKIIDKKERKISEIRIFYDDNTWETFVPAKS</sequence>
<protein>
    <recommendedName>
        <fullName evidence="2">HTH cro/C1-type domain-containing protein</fullName>
    </recommendedName>
</protein>
<organism evidence="3 4">
    <name type="scientific">Segatella oulorum F0390</name>
    <dbReference type="NCBI Taxonomy" id="702438"/>
    <lineage>
        <taxon>Bacteria</taxon>
        <taxon>Pseudomonadati</taxon>
        <taxon>Bacteroidota</taxon>
        <taxon>Bacteroidia</taxon>
        <taxon>Bacteroidales</taxon>
        <taxon>Prevotellaceae</taxon>
        <taxon>Segatella</taxon>
    </lineage>
</organism>
<feature type="domain" description="HTH cro/C1-type" evidence="2">
    <location>
        <begin position="2"/>
        <end position="52"/>
    </location>
</feature>
<dbReference type="PROSITE" id="PS50943">
    <property type="entry name" value="HTH_CROC1"/>
    <property type="match status" value="1"/>
</dbReference>
<dbReference type="Gene3D" id="1.10.260.40">
    <property type="entry name" value="lambda repressor-like DNA-binding domains"/>
    <property type="match status" value="1"/>
</dbReference>
<dbReference type="HOGENOM" id="CLU_105312_0_0_10"/>
<dbReference type="PATRIC" id="fig|702438.4.peg.231"/>
<name>G1W8S4_9BACT</name>
<evidence type="ECO:0000313" key="3">
    <source>
        <dbReference type="EMBL" id="EGV34512.1"/>
    </source>
</evidence>
<comment type="caution">
    <text evidence="3">The sequence shown here is derived from an EMBL/GenBank/DDBJ whole genome shotgun (WGS) entry which is preliminary data.</text>
</comment>
<dbReference type="AlphaFoldDB" id="G1W8S4"/>
<proteinExistence type="predicted"/>
<keyword evidence="4" id="KW-1185">Reference proteome</keyword>
<feature type="region of interest" description="Disordered" evidence="1">
    <location>
        <begin position="66"/>
        <end position="109"/>
    </location>
</feature>
<dbReference type="SUPFAM" id="SSF47413">
    <property type="entry name" value="lambda repressor-like DNA-binding domains"/>
    <property type="match status" value="1"/>
</dbReference>
<dbReference type="eggNOG" id="COG1396">
    <property type="taxonomic scope" value="Bacteria"/>
</dbReference>